<feature type="transmembrane region" description="Helical" evidence="1">
    <location>
        <begin position="6"/>
        <end position="26"/>
    </location>
</feature>
<keyword evidence="1" id="KW-0472">Membrane</keyword>
<feature type="transmembrane region" description="Helical" evidence="1">
    <location>
        <begin position="143"/>
        <end position="163"/>
    </location>
</feature>
<dbReference type="EMBL" id="JAAGWD010000001">
    <property type="protein sequence ID" value="NEM96398.1"/>
    <property type="molecule type" value="Genomic_DNA"/>
</dbReference>
<evidence type="ECO:0000313" key="2">
    <source>
        <dbReference type="EMBL" id="NEM96398.1"/>
    </source>
</evidence>
<dbReference type="Proteomes" id="UP000474777">
    <property type="component" value="Unassembled WGS sequence"/>
</dbReference>
<organism evidence="2 3">
    <name type="scientific">Pontibacter burrus</name>
    <dbReference type="NCBI Taxonomy" id="2704466"/>
    <lineage>
        <taxon>Bacteria</taxon>
        <taxon>Pseudomonadati</taxon>
        <taxon>Bacteroidota</taxon>
        <taxon>Cytophagia</taxon>
        <taxon>Cytophagales</taxon>
        <taxon>Hymenobacteraceae</taxon>
        <taxon>Pontibacter</taxon>
    </lineage>
</organism>
<evidence type="ECO:0000313" key="3">
    <source>
        <dbReference type="Proteomes" id="UP000474777"/>
    </source>
</evidence>
<keyword evidence="1" id="KW-1133">Transmembrane helix</keyword>
<protein>
    <submittedName>
        <fullName evidence="2">Uncharacterized protein</fullName>
    </submittedName>
</protein>
<reference evidence="2 3" key="1">
    <citation type="submission" date="2020-02" db="EMBL/GenBank/DDBJ databases">
        <authorList>
            <person name="Kim M.K."/>
        </authorList>
    </citation>
    <scope>NUCLEOTIDE SEQUENCE [LARGE SCALE GENOMIC DNA]</scope>
    <source>
        <strain evidence="2 3">BT327</strain>
    </source>
</reference>
<feature type="transmembrane region" description="Helical" evidence="1">
    <location>
        <begin position="54"/>
        <end position="76"/>
    </location>
</feature>
<feature type="transmembrane region" description="Helical" evidence="1">
    <location>
        <begin position="96"/>
        <end position="115"/>
    </location>
</feature>
<dbReference type="AlphaFoldDB" id="A0A6B3LQY0"/>
<proteinExistence type="predicted"/>
<dbReference type="RefSeq" id="WP_163911543.1">
    <property type="nucleotide sequence ID" value="NZ_JAAGWD010000001.1"/>
</dbReference>
<keyword evidence="3" id="KW-1185">Reference proteome</keyword>
<gene>
    <name evidence="2" type="ORF">GXP69_01710</name>
</gene>
<comment type="caution">
    <text evidence="2">The sequence shown here is derived from an EMBL/GenBank/DDBJ whole genome shotgun (WGS) entry which is preliminary data.</text>
</comment>
<accession>A0A6B3LQY0</accession>
<evidence type="ECO:0000256" key="1">
    <source>
        <dbReference type="SAM" id="Phobius"/>
    </source>
</evidence>
<keyword evidence="1" id="KW-0812">Transmembrane</keyword>
<sequence length="239" mass="27361">MLDILRTLLISFVAVLVLLPVVRYAIRRLLMGHLQHVLTPEEAKYMQKQEWKLIWLYFIFACVLTVFSAGILAMISSIIHSAGSNFLHLLTPNFDALIAPGLLLGFTLALVPLRLSQRAILNHDYDLYKDYLAQAEGHHSLRFWRVAFLVMLVLAGTLSAFALKWQVTISENHITVTEPFTEEHKYQFSDISRIEYLGNEGEYIITFNDNAHINTTYLKPVKLELIAFLSEKSGKKVIR</sequence>
<name>A0A6B3LQY0_9BACT</name>